<dbReference type="Proteomes" id="UP001495147">
    <property type="component" value="Unassembled WGS sequence"/>
</dbReference>
<evidence type="ECO:0000313" key="2">
    <source>
        <dbReference type="Proteomes" id="UP001495147"/>
    </source>
</evidence>
<evidence type="ECO:0000313" key="1">
    <source>
        <dbReference type="EMBL" id="MEO3689837.1"/>
    </source>
</evidence>
<accession>A0ABV0FXP4</accession>
<gene>
    <name evidence="1" type="ORF">ABDJ85_00050</name>
</gene>
<dbReference type="EMBL" id="JBDPZD010000001">
    <property type="protein sequence ID" value="MEO3689837.1"/>
    <property type="molecule type" value="Genomic_DNA"/>
</dbReference>
<proteinExistence type="predicted"/>
<sequence length="237" mass="25225">MDLQGSPCVGIDGCPAGWLAVSRDAAGSFSGACFGSAAELFDAFPAARTFAIDIPIGLPSKGLRATESVARKHLFGRASSVFNTPPRACFEPGLSYEAVCQQALLLTERKISKQSFAILPKISEVDACLRAAPGLAARVWEVHPEVSFAMLAGGSAMRRSKHSGFGFVERLRWLEAVLPGAAESVREQVAEKSASDDDVLDAVVAFWTALRIQEGRAVAIGSARERDAHGLRMCIFA</sequence>
<name>A0ABV0FXP4_9BURK</name>
<comment type="caution">
    <text evidence="1">The sequence shown here is derived from an EMBL/GenBank/DDBJ whole genome shotgun (WGS) entry which is preliminary data.</text>
</comment>
<dbReference type="Pfam" id="PF04250">
    <property type="entry name" value="DUF429"/>
    <property type="match status" value="1"/>
</dbReference>
<organism evidence="1 2">
    <name type="scientific">Roseateles paludis</name>
    <dbReference type="NCBI Taxonomy" id="3145238"/>
    <lineage>
        <taxon>Bacteria</taxon>
        <taxon>Pseudomonadati</taxon>
        <taxon>Pseudomonadota</taxon>
        <taxon>Betaproteobacteria</taxon>
        <taxon>Burkholderiales</taxon>
        <taxon>Sphaerotilaceae</taxon>
        <taxon>Roseateles</taxon>
    </lineage>
</organism>
<reference evidence="1 2" key="1">
    <citation type="submission" date="2024-05" db="EMBL/GenBank/DDBJ databases">
        <title>Roseateles sp. DJS-2-20 16S ribosomal RNA gene Genome sequencing and assembly.</title>
        <authorList>
            <person name="Woo H."/>
        </authorList>
    </citation>
    <scope>NUCLEOTIDE SEQUENCE [LARGE SCALE GENOMIC DNA]</scope>
    <source>
        <strain evidence="1 2">DJS-2-20</strain>
    </source>
</reference>
<dbReference type="RefSeq" id="WP_347702680.1">
    <property type="nucleotide sequence ID" value="NZ_JBDPZD010000001.1"/>
</dbReference>
<dbReference type="InterPro" id="IPR007362">
    <property type="entry name" value="DUF429"/>
</dbReference>
<protein>
    <submittedName>
        <fullName evidence="1">DUF429 domain-containing protein</fullName>
    </submittedName>
</protein>
<keyword evidence="2" id="KW-1185">Reference proteome</keyword>